<comment type="caution">
    <text evidence="2">The sequence shown here is derived from an EMBL/GenBank/DDBJ whole genome shotgun (WGS) entry which is preliminary data.</text>
</comment>
<reference evidence="2" key="1">
    <citation type="journal article" date="2014" name="Int. J. Syst. Evol. Microbiol.">
        <title>Complete genome sequence of Corynebacterium casei LMG S-19264T (=DSM 44701T), isolated from a smear-ripened cheese.</title>
        <authorList>
            <consortium name="US DOE Joint Genome Institute (JGI-PGF)"/>
            <person name="Walter F."/>
            <person name="Albersmeier A."/>
            <person name="Kalinowski J."/>
            <person name="Ruckert C."/>
        </authorList>
    </citation>
    <scope>NUCLEOTIDE SEQUENCE</scope>
    <source>
        <strain evidence="2">CGMCC 1.12698</strain>
    </source>
</reference>
<name>A0A917ASX1_9BACI</name>
<reference evidence="2" key="2">
    <citation type="submission" date="2020-09" db="EMBL/GenBank/DDBJ databases">
        <authorList>
            <person name="Sun Q."/>
            <person name="Zhou Y."/>
        </authorList>
    </citation>
    <scope>NUCLEOTIDE SEQUENCE</scope>
    <source>
        <strain evidence="2">CGMCC 1.12698</strain>
    </source>
</reference>
<organism evidence="2 3">
    <name type="scientific">Priestia taiwanensis</name>
    <dbReference type="NCBI Taxonomy" id="1347902"/>
    <lineage>
        <taxon>Bacteria</taxon>
        <taxon>Bacillati</taxon>
        <taxon>Bacillota</taxon>
        <taxon>Bacilli</taxon>
        <taxon>Bacillales</taxon>
        <taxon>Bacillaceae</taxon>
        <taxon>Priestia</taxon>
    </lineage>
</organism>
<dbReference type="InterPro" id="IPR020909">
    <property type="entry name" value="UPF0736"/>
</dbReference>
<evidence type="ECO:0000313" key="3">
    <source>
        <dbReference type="Proteomes" id="UP000605259"/>
    </source>
</evidence>
<proteinExistence type="inferred from homology"/>
<gene>
    <name evidence="2" type="ORF">GCM10007140_22670</name>
</gene>
<dbReference type="AlphaFoldDB" id="A0A917ASX1"/>
<evidence type="ECO:0000256" key="1">
    <source>
        <dbReference type="HAMAP-Rule" id="MF_01860"/>
    </source>
</evidence>
<evidence type="ECO:0000313" key="2">
    <source>
        <dbReference type="EMBL" id="GGE72214.1"/>
    </source>
</evidence>
<keyword evidence="3" id="KW-1185">Reference proteome</keyword>
<dbReference type="EMBL" id="BMFK01000001">
    <property type="protein sequence ID" value="GGE72214.1"/>
    <property type="molecule type" value="Genomic_DNA"/>
</dbReference>
<accession>A0A917ASX1</accession>
<sequence>MLYLHDVWVNWFEGEENGYNVCHFFEWRKEDSVELLDQVPVVKVETTLFHYIENELMELPPELLQDVYQKAYVRKNHERIQLDYCFVVTDGKGILAVDSIGYNIPIRKSRLIPRQEQMVHDMMEQLEAKVYHFPHAVSIQSKEHHILSPAPQMMNGLTRKERQLKQLLFMALDQLYSTRHTPEIRYWYTEWEPSSYREIQGLDFEDIWNRLYEETKIGWTEKHGQFCERLIKGQPFFEKLWELENEQKVN</sequence>
<dbReference type="Proteomes" id="UP000605259">
    <property type="component" value="Unassembled WGS sequence"/>
</dbReference>
<dbReference type="Pfam" id="PF12227">
    <property type="entry name" value="DUF3603"/>
    <property type="match status" value="1"/>
</dbReference>
<protein>
    <recommendedName>
        <fullName evidence="1">UPF0736 protein GCM10007140_22670</fullName>
    </recommendedName>
</protein>
<dbReference type="HAMAP" id="MF_01860">
    <property type="entry name" value="UPF0736"/>
    <property type="match status" value="1"/>
</dbReference>
<comment type="similarity">
    <text evidence="1">Belongs to the UPF0736 family.</text>
</comment>
<dbReference type="RefSeq" id="WP_188388455.1">
    <property type="nucleotide sequence ID" value="NZ_BMFK01000001.1"/>
</dbReference>